<name>A0ABR9SA22_9BURK</name>
<dbReference type="RefSeq" id="WP_193778747.1">
    <property type="nucleotide sequence ID" value="NZ_JADDOJ010000003.1"/>
</dbReference>
<evidence type="ECO:0000313" key="2">
    <source>
        <dbReference type="Proteomes" id="UP000715965"/>
    </source>
</evidence>
<organism evidence="1 2">
    <name type="scientific">Ramlibacter aquaticus</name>
    <dbReference type="NCBI Taxonomy" id="2780094"/>
    <lineage>
        <taxon>Bacteria</taxon>
        <taxon>Pseudomonadati</taxon>
        <taxon>Pseudomonadota</taxon>
        <taxon>Betaproteobacteria</taxon>
        <taxon>Burkholderiales</taxon>
        <taxon>Comamonadaceae</taxon>
        <taxon>Ramlibacter</taxon>
    </lineage>
</organism>
<reference evidence="1 2" key="1">
    <citation type="submission" date="2020-10" db="EMBL/GenBank/DDBJ databases">
        <title>Draft genome of Ramlibacter aquaticus LMG 30558.</title>
        <authorList>
            <person name="Props R."/>
        </authorList>
    </citation>
    <scope>NUCLEOTIDE SEQUENCE [LARGE SCALE GENOMIC DNA]</scope>
    <source>
        <strain evidence="1 2">LMG 30558</strain>
    </source>
</reference>
<dbReference type="InterPro" id="IPR027417">
    <property type="entry name" value="P-loop_NTPase"/>
</dbReference>
<dbReference type="SUPFAM" id="SSF52540">
    <property type="entry name" value="P-loop containing nucleoside triphosphate hydrolases"/>
    <property type="match status" value="1"/>
</dbReference>
<comment type="caution">
    <text evidence="1">The sequence shown here is derived from an EMBL/GenBank/DDBJ whole genome shotgun (WGS) entry which is preliminary data.</text>
</comment>
<keyword evidence="2" id="KW-1185">Reference proteome</keyword>
<dbReference type="Proteomes" id="UP000715965">
    <property type="component" value="Unassembled WGS sequence"/>
</dbReference>
<accession>A0ABR9SA22</accession>
<protein>
    <submittedName>
        <fullName evidence="1">Uncharacterized protein</fullName>
    </submittedName>
</protein>
<dbReference type="EMBL" id="JADDOJ010000003">
    <property type="protein sequence ID" value="MBE7939195.1"/>
    <property type="molecule type" value="Genomic_DNA"/>
</dbReference>
<evidence type="ECO:0000313" key="1">
    <source>
        <dbReference type="EMBL" id="MBE7939195.1"/>
    </source>
</evidence>
<proteinExistence type="predicted"/>
<dbReference type="Gene3D" id="3.40.50.300">
    <property type="entry name" value="P-loop containing nucleotide triphosphate hydrolases"/>
    <property type="match status" value="1"/>
</dbReference>
<gene>
    <name evidence="1" type="ORF">IM725_01255</name>
</gene>
<sequence>MLDGGLDQAAGLRALMAPPALGVLAFPLAEHQGPAPWIAQLAQALASLGRRTLVVDAGRGAVTSAFGLRPRLELMDLLQGDHAFDEVAQPAAGGVWVLRADRGVEAFAASGEPSWRLLEAFSRLQQGFDELLLAMPAGELACLAAPQESVPIVSLFPGTAGTVHAYGLVKQLAEGFGYRRFACVVQGAADEAQARTDHARIAAAALRFLDVDVRYAGRVDSPDAAGLRLAAQSLLETAVMPLH</sequence>